<evidence type="ECO:0000313" key="13">
    <source>
        <dbReference type="Proteomes" id="UP000305362"/>
    </source>
</evidence>
<evidence type="ECO:0000313" key="11">
    <source>
        <dbReference type="EMBL" id="TIC68081.1"/>
    </source>
</evidence>
<feature type="domain" description="Fatty acid hydroxylase" evidence="6">
    <location>
        <begin position="177"/>
        <end position="312"/>
    </location>
</feature>
<evidence type="ECO:0000256" key="4">
    <source>
        <dbReference type="ARBA" id="ARBA00023136"/>
    </source>
</evidence>
<dbReference type="InterPro" id="IPR006694">
    <property type="entry name" value="Fatty_acid_hydroxylase"/>
</dbReference>
<proteinExistence type="predicted"/>
<dbReference type="PANTHER" id="PTHR11863">
    <property type="entry name" value="STEROL DESATURASE"/>
    <property type="match status" value="1"/>
</dbReference>
<dbReference type="GO" id="GO:0008610">
    <property type="term" value="P:lipid biosynthetic process"/>
    <property type="evidence" value="ECO:0007669"/>
    <property type="project" value="InterPro"/>
</dbReference>
<evidence type="ECO:0000313" key="14">
    <source>
        <dbReference type="Proteomes" id="UP000305647"/>
    </source>
</evidence>
<comment type="subcellular location">
    <subcellularLocation>
        <location evidence="1">Membrane</location>
    </subcellularLocation>
</comment>
<dbReference type="Proteomes" id="UP000310708">
    <property type="component" value="Unassembled WGS sequence"/>
</dbReference>
<dbReference type="Proteomes" id="UP000309601">
    <property type="component" value="Unassembled WGS sequence"/>
</dbReference>
<dbReference type="EMBL" id="SPRC01000020">
    <property type="protein sequence ID" value="TIB79931.1"/>
    <property type="molecule type" value="Genomic_DNA"/>
</dbReference>
<feature type="transmembrane region" description="Helical" evidence="5">
    <location>
        <begin position="51"/>
        <end position="68"/>
    </location>
</feature>
<evidence type="ECO:0000313" key="7">
    <source>
        <dbReference type="EMBL" id="TIB79931.1"/>
    </source>
</evidence>
<dbReference type="GO" id="GO:0016491">
    <property type="term" value="F:oxidoreductase activity"/>
    <property type="evidence" value="ECO:0007669"/>
    <property type="project" value="InterPro"/>
</dbReference>
<dbReference type="OrthoDB" id="408954at2759"/>
<sequence length="330" mass="38267">MKNATSNLDSFYFNIPKPLPNYDIIPPVSHPWYDIQSNEIIPGLSDKATSLILPVLAYWVFSLFFHALDQVSSLDKYRIHPPEELTTKNKVTVKQVIKAVLIQQVVQTALGFVVMDDLDEYRSDNGHIAAMIGYSGYITSFLKLALGPSITMNLLSQYGKSITHFTYWWIIPAIQFVWACFVMDTHQYFLHRLFHINKFLYRHIHSVHHRLYVPYAFGALYNHPVEGFLLDSCGALLAHTASLMSTRQSIVMFVFSTYKTCYDHAGAQYPFDPFRYLFTNTSDYHDIHHQHFGLKYNFSQPFFVHWDDIFGTRLNRSDVRGKAIDSKKEN</sequence>
<dbReference type="EMBL" id="SPRW01000010">
    <property type="protein sequence ID" value="TIC68081.1"/>
    <property type="molecule type" value="Genomic_DNA"/>
</dbReference>
<keyword evidence="4 5" id="KW-0472">Membrane</keyword>
<dbReference type="OMA" id="FFIFWDR"/>
<dbReference type="Pfam" id="PF04116">
    <property type="entry name" value="FA_hydroxylase"/>
    <property type="match status" value="1"/>
</dbReference>
<keyword evidence="2 5" id="KW-0812">Transmembrane</keyword>
<comment type="caution">
    <text evidence="8">The sequence shown here is derived from an EMBL/GenBank/DDBJ whole genome shotgun (WGS) entry which is preliminary data.</text>
</comment>
<evidence type="ECO:0000259" key="6">
    <source>
        <dbReference type="Pfam" id="PF04116"/>
    </source>
</evidence>
<dbReference type="EMBL" id="SPRO01000013">
    <property type="protein sequence ID" value="TIC31315.1"/>
    <property type="molecule type" value="Genomic_DNA"/>
</dbReference>
<dbReference type="GO" id="GO:0016020">
    <property type="term" value="C:membrane"/>
    <property type="evidence" value="ECO:0007669"/>
    <property type="project" value="UniProtKB-SubCell"/>
</dbReference>
<evidence type="ECO:0000313" key="17">
    <source>
        <dbReference type="Proteomes" id="UP000310685"/>
    </source>
</evidence>
<evidence type="ECO:0000256" key="1">
    <source>
        <dbReference type="ARBA" id="ARBA00004370"/>
    </source>
</evidence>
<evidence type="ECO:0000313" key="8">
    <source>
        <dbReference type="EMBL" id="TIC02788.1"/>
    </source>
</evidence>
<protein>
    <recommendedName>
        <fullName evidence="6">Fatty acid hydroxylase domain-containing protein</fullName>
    </recommendedName>
</protein>
<evidence type="ECO:0000313" key="15">
    <source>
        <dbReference type="Proteomes" id="UP000307169"/>
    </source>
</evidence>
<dbReference type="Proteomes" id="UP000305362">
    <property type="component" value="Unassembled WGS sequence"/>
</dbReference>
<evidence type="ECO:0000313" key="18">
    <source>
        <dbReference type="Proteomes" id="UP000310708"/>
    </source>
</evidence>
<feature type="transmembrane region" description="Helical" evidence="5">
    <location>
        <begin position="166"/>
        <end position="183"/>
    </location>
</feature>
<dbReference type="Proteomes" id="UP000307169">
    <property type="component" value="Unassembled WGS sequence"/>
</dbReference>
<evidence type="ECO:0000313" key="12">
    <source>
        <dbReference type="EMBL" id="TIC68845.1"/>
    </source>
</evidence>
<evidence type="ECO:0000256" key="5">
    <source>
        <dbReference type="SAM" id="Phobius"/>
    </source>
</evidence>
<dbReference type="GO" id="GO:0005506">
    <property type="term" value="F:iron ion binding"/>
    <property type="evidence" value="ECO:0007669"/>
    <property type="project" value="InterPro"/>
</dbReference>
<organism evidence="8 15">
    <name type="scientific">Wallemia mellicola</name>
    <dbReference type="NCBI Taxonomy" id="1708541"/>
    <lineage>
        <taxon>Eukaryota</taxon>
        <taxon>Fungi</taxon>
        <taxon>Dikarya</taxon>
        <taxon>Basidiomycota</taxon>
        <taxon>Wallemiomycotina</taxon>
        <taxon>Wallemiomycetes</taxon>
        <taxon>Wallemiales</taxon>
        <taxon>Wallemiaceae</taxon>
        <taxon>Wallemia</taxon>
    </lineage>
</organism>
<evidence type="ECO:0000313" key="9">
    <source>
        <dbReference type="EMBL" id="TIC31315.1"/>
    </source>
</evidence>
<evidence type="ECO:0000256" key="3">
    <source>
        <dbReference type="ARBA" id="ARBA00022989"/>
    </source>
</evidence>
<dbReference type="Proteomes" id="UP000305647">
    <property type="component" value="Unassembled WGS sequence"/>
</dbReference>
<evidence type="ECO:0000313" key="16">
    <source>
        <dbReference type="Proteomes" id="UP000309601"/>
    </source>
</evidence>
<feature type="transmembrane region" description="Helical" evidence="5">
    <location>
        <begin position="128"/>
        <end position="146"/>
    </location>
</feature>
<evidence type="ECO:0000313" key="10">
    <source>
        <dbReference type="EMBL" id="TIC67893.1"/>
    </source>
</evidence>
<dbReference type="EMBL" id="SPRV01000011">
    <property type="protein sequence ID" value="TIC68845.1"/>
    <property type="molecule type" value="Genomic_DNA"/>
</dbReference>
<dbReference type="AlphaFoldDB" id="A0A4T0LS76"/>
<dbReference type="EMBL" id="SPRX01000009">
    <property type="protein sequence ID" value="TIC67893.1"/>
    <property type="molecule type" value="Genomic_DNA"/>
</dbReference>
<reference evidence="13 14" key="1">
    <citation type="submission" date="2019-03" db="EMBL/GenBank/DDBJ databases">
        <title>Sequencing 25 genomes of Wallemia mellicola.</title>
        <authorList>
            <person name="Gostincar C."/>
        </authorList>
    </citation>
    <scope>NUCLEOTIDE SEQUENCE [LARGE SCALE GENOMIC DNA]</scope>
    <source>
        <strain evidence="8 15">EXF-1262</strain>
        <strain evidence="11 16">EXF-1274</strain>
        <strain evidence="12 13">EXF-1277</strain>
        <strain evidence="7 17">EXF-6152</strain>
        <strain evidence="10 18">EXF-757</strain>
        <strain evidence="9 14">EXF-8738</strain>
    </source>
</reference>
<evidence type="ECO:0000256" key="2">
    <source>
        <dbReference type="ARBA" id="ARBA00022692"/>
    </source>
</evidence>
<gene>
    <name evidence="10" type="ORF">E3Q01_01061</name>
    <name evidence="11" type="ORF">E3Q02_01289</name>
    <name evidence="12" type="ORF">E3Q03_01460</name>
    <name evidence="9" type="ORF">E3Q10_01688</name>
    <name evidence="8" type="ORF">E3Q17_01297</name>
    <name evidence="7" type="ORF">E3Q22_02220</name>
</gene>
<name>A0A4T0LS76_9BASI</name>
<dbReference type="EMBL" id="SPRH01000010">
    <property type="protein sequence ID" value="TIC02788.1"/>
    <property type="molecule type" value="Genomic_DNA"/>
</dbReference>
<dbReference type="Proteomes" id="UP000310685">
    <property type="component" value="Unassembled WGS sequence"/>
</dbReference>
<keyword evidence="3 5" id="KW-1133">Transmembrane helix</keyword>
<accession>A0A4T0LS76</accession>
<dbReference type="InterPro" id="IPR050307">
    <property type="entry name" value="Sterol_Desaturase_Related"/>
</dbReference>